<evidence type="ECO:0000256" key="8">
    <source>
        <dbReference type="RuleBase" id="RU364072"/>
    </source>
</evidence>
<comment type="caution">
    <text evidence="10">The sequence shown here is derived from an EMBL/GenBank/DDBJ whole genome shotgun (WGS) entry which is preliminary data.</text>
</comment>
<dbReference type="EMBL" id="MAPZ01000016">
    <property type="protein sequence ID" value="OBY11134.1"/>
    <property type="molecule type" value="Genomic_DNA"/>
</dbReference>
<dbReference type="InterPro" id="IPR050709">
    <property type="entry name" value="Biotin_Carboxyl_Carrier/Decarb"/>
</dbReference>
<dbReference type="SUPFAM" id="SSF51230">
    <property type="entry name" value="Single hybrid motif"/>
    <property type="match status" value="1"/>
</dbReference>
<evidence type="ECO:0000256" key="3">
    <source>
        <dbReference type="ARBA" id="ARBA00022516"/>
    </source>
</evidence>
<dbReference type="eggNOG" id="COG0511">
    <property type="taxonomic scope" value="Bacteria"/>
</dbReference>
<evidence type="ECO:0000256" key="2">
    <source>
        <dbReference type="ARBA" id="ARBA00017562"/>
    </source>
</evidence>
<accession>A0A174WRC8</accession>
<gene>
    <name evidence="10" type="ORF">CP373A1_06465</name>
</gene>
<protein>
    <recommendedName>
        <fullName evidence="2 8">Biotin carboxyl carrier protein of acetyl-CoA carboxylase</fullName>
    </recommendedName>
</protein>
<evidence type="ECO:0000256" key="4">
    <source>
        <dbReference type="ARBA" id="ARBA00022832"/>
    </source>
</evidence>
<evidence type="ECO:0000259" key="9">
    <source>
        <dbReference type="PROSITE" id="PS50968"/>
    </source>
</evidence>
<reference evidence="10 11" key="1">
    <citation type="submission" date="2016-06" db="EMBL/GenBank/DDBJ databases">
        <authorList>
            <person name="Kjaerup R.B."/>
            <person name="Dalgaard T.S."/>
            <person name="Juul-Madsen H.R."/>
        </authorList>
    </citation>
    <scope>NUCLEOTIDE SEQUENCE [LARGE SCALE GENOMIC DNA]</scope>
    <source>
        <strain evidence="10 11">373-A1</strain>
    </source>
</reference>
<evidence type="ECO:0000313" key="10">
    <source>
        <dbReference type="EMBL" id="OBY11134.1"/>
    </source>
</evidence>
<dbReference type="GO" id="GO:0006633">
    <property type="term" value="P:fatty acid biosynthetic process"/>
    <property type="evidence" value="ECO:0007669"/>
    <property type="project" value="UniProtKB-UniPathway"/>
</dbReference>
<proteinExistence type="predicted"/>
<keyword evidence="3 8" id="KW-0444">Lipid biosynthesis</keyword>
<keyword evidence="4 8" id="KW-0276">Fatty acid metabolism</keyword>
<comment type="pathway">
    <text evidence="1 8">Lipid metabolism; fatty acid biosynthesis.</text>
</comment>
<dbReference type="CDD" id="cd06850">
    <property type="entry name" value="biotinyl_domain"/>
    <property type="match status" value="1"/>
</dbReference>
<feature type="domain" description="Lipoyl-binding" evidence="9">
    <location>
        <begin position="85"/>
        <end position="161"/>
    </location>
</feature>
<dbReference type="UniPathway" id="UPA00094"/>
<evidence type="ECO:0000256" key="5">
    <source>
        <dbReference type="ARBA" id="ARBA00023098"/>
    </source>
</evidence>
<dbReference type="PROSITE" id="PS00188">
    <property type="entry name" value="BIOTIN"/>
    <property type="match status" value="1"/>
</dbReference>
<dbReference type="FunFam" id="2.40.50.100:FF:000003">
    <property type="entry name" value="Acetyl-CoA carboxylase biotin carboxyl carrier protein"/>
    <property type="match status" value="1"/>
</dbReference>
<dbReference type="PROSITE" id="PS50968">
    <property type="entry name" value="BIOTINYL_LIPOYL"/>
    <property type="match status" value="1"/>
</dbReference>
<dbReference type="RefSeq" id="WP_055185231.1">
    <property type="nucleotide sequence ID" value="NZ_CYZW01000003.1"/>
</dbReference>
<comment type="function">
    <text evidence="8">This protein is a component of the acetyl coenzyme A carboxylase complex; first, biotin carboxylase catalyzes the carboxylation of the carrier protein and then the transcarboxylase transfers the carboxyl group to form malonyl-CoA.</text>
</comment>
<dbReference type="InterPro" id="IPR001882">
    <property type="entry name" value="Biotin_BS"/>
</dbReference>
<dbReference type="PANTHER" id="PTHR45266:SF3">
    <property type="entry name" value="OXALOACETATE DECARBOXYLASE ALPHA CHAIN"/>
    <property type="match status" value="1"/>
</dbReference>
<dbReference type="OrthoDB" id="9811735at2"/>
<dbReference type="InterPro" id="IPR000089">
    <property type="entry name" value="Biotin_lipoyl"/>
</dbReference>
<name>A0A174WRC8_9CLOT</name>
<dbReference type="PANTHER" id="PTHR45266">
    <property type="entry name" value="OXALOACETATE DECARBOXYLASE ALPHA CHAIN"/>
    <property type="match status" value="1"/>
</dbReference>
<evidence type="ECO:0000256" key="7">
    <source>
        <dbReference type="ARBA" id="ARBA00023267"/>
    </source>
</evidence>
<dbReference type="Pfam" id="PF00364">
    <property type="entry name" value="Biotin_lipoyl"/>
    <property type="match status" value="1"/>
</dbReference>
<dbReference type="PRINTS" id="PR01071">
    <property type="entry name" value="ACOABIOTINCC"/>
</dbReference>
<dbReference type="NCBIfam" id="TIGR00531">
    <property type="entry name" value="BCCP"/>
    <property type="match status" value="1"/>
</dbReference>
<sequence length="163" mass="18143">MNFKEVKELIELINSSQLAYFEIETDDGHIKMDKSLSRNIVSEEKDKEVVTKELPSSQGDMNNSISVNVATDGSEIKVEEKDEDLKVIKSPMVGTFYSASSPDSKAFVSEGNEVSKGDVLCIIEAMKLMNEIESDVNGVVKEILVRDGEMVEYGQPLFKVKEI</sequence>
<dbReference type="GO" id="GO:0009317">
    <property type="term" value="C:acetyl-CoA carboxylase complex"/>
    <property type="evidence" value="ECO:0007669"/>
    <property type="project" value="InterPro"/>
</dbReference>
<dbReference type="GO" id="GO:0003989">
    <property type="term" value="F:acetyl-CoA carboxylase activity"/>
    <property type="evidence" value="ECO:0007669"/>
    <property type="project" value="InterPro"/>
</dbReference>
<keyword evidence="11" id="KW-1185">Reference proteome</keyword>
<keyword evidence="7 8" id="KW-0092">Biotin</keyword>
<evidence type="ECO:0000313" key="11">
    <source>
        <dbReference type="Proteomes" id="UP000092714"/>
    </source>
</evidence>
<evidence type="ECO:0000256" key="1">
    <source>
        <dbReference type="ARBA" id="ARBA00005194"/>
    </source>
</evidence>
<organism evidence="10 11">
    <name type="scientific">Clostridium paraputrificum</name>
    <dbReference type="NCBI Taxonomy" id="29363"/>
    <lineage>
        <taxon>Bacteria</taxon>
        <taxon>Bacillati</taxon>
        <taxon>Bacillota</taxon>
        <taxon>Clostridia</taxon>
        <taxon>Eubacteriales</taxon>
        <taxon>Clostridiaceae</taxon>
        <taxon>Clostridium</taxon>
    </lineage>
</organism>
<keyword evidence="6 8" id="KW-0275">Fatty acid biosynthesis</keyword>
<dbReference type="InterPro" id="IPR001249">
    <property type="entry name" value="AcCoA_biotinCC"/>
</dbReference>
<keyword evidence="5 8" id="KW-0443">Lipid metabolism</keyword>
<dbReference type="InterPro" id="IPR011053">
    <property type="entry name" value="Single_hybrid_motif"/>
</dbReference>
<evidence type="ECO:0000256" key="6">
    <source>
        <dbReference type="ARBA" id="ARBA00023160"/>
    </source>
</evidence>
<dbReference type="Proteomes" id="UP000092714">
    <property type="component" value="Unassembled WGS sequence"/>
</dbReference>
<dbReference type="AlphaFoldDB" id="A0A174WRC8"/>
<dbReference type="Gene3D" id="2.40.50.100">
    <property type="match status" value="1"/>
</dbReference>